<dbReference type="Gene3D" id="3.40.190.170">
    <property type="entry name" value="Bacterial extracellular solute-binding protein, family 7"/>
    <property type="match status" value="1"/>
</dbReference>
<dbReference type="InterPro" id="IPR004682">
    <property type="entry name" value="TRAP_DctP"/>
</dbReference>
<keyword evidence="2" id="KW-0813">Transport</keyword>
<evidence type="ECO:0000256" key="2">
    <source>
        <dbReference type="ARBA" id="ARBA00022448"/>
    </source>
</evidence>
<dbReference type="NCBIfam" id="NF037995">
    <property type="entry name" value="TRAP_S1"/>
    <property type="match status" value="1"/>
</dbReference>
<keyword evidence="3" id="KW-0732">Signal</keyword>
<name>A0A4D8Q6Y8_AZOBR</name>
<dbReference type="PIRSF" id="PIRSF006470">
    <property type="entry name" value="DctB"/>
    <property type="match status" value="1"/>
</dbReference>
<evidence type="ECO:0000256" key="1">
    <source>
        <dbReference type="ARBA" id="ARBA00009023"/>
    </source>
</evidence>
<dbReference type="GO" id="GO:0030288">
    <property type="term" value="C:outer membrane-bounded periplasmic space"/>
    <property type="evidence" value="ECO:0007669"/>
    <property type="project" value="InterPro"/>
</dbReference>
<protein>
    <submittedName>
        <fullName evidence="4">DctP family TRAP transporter solute-binding subunit</fullName>
    </submittedName>
</protein>
<dbReference type="GO" id="GO:0055085">
    <property type="term" value="P:transmembrane transport"/>
    <property type="evidence" value="ECO:0007669"/>
    <property type="project" value="InterPro"/>
</dbReference>
<dbReference type="EMBL" id="CP032330">
    <property type="protein sequence ID" value="QCO03269.1"/>
    <property type="molecule type" value="Genomic_DNA"/>
</dbReference>
<dbReference type="SUPFAM" id="SSF53850">
    <property type="entry name" value="Periplasmic binding protein-like II"/>
    <property type="match status" value="1"/>
</dbReference>
<gene>
    <name evidence="4" type="ORF">D3867_10570</name>
</gene>
<dbReference type="Proteomes" id="UP000298596">
    <property type="component" value="Chromosome"/>
</dbReference>
<dbReference type="PANTHER" id="PTHR33376:SF7">
    <property type="entry name" value="C4-DICARBOXYLATE-BINDING PROTEIN DCTB"/>
    <property type="match status" value="1"/>
</dbReference>
<dbReference type="CDD" id="cd13678">
    <property type="entry name" value="PBP2_TRAP_DctP10"/>
    <property type="match status" value="1"/>
</dbReference>
<proteinExistence type="inferred from homology"/>
<sequence length="330" mass="35409">MVLPGVVASGAAAADYKAEYKLSTVLGKPFPWGIGGDRWAELVKEKTNGRINVKMYPGSALVNGDQTKEFTALRQGVIDMAVGSTINWSPQVKELNLFSLPFLMPDHKAMDALTQGPVGKQLFDLLATKDVVPLAWGENGFREVSNSKHAITKPEDLKGLKIRVVGSPLYLDTFTALGANPTQMSWADAQPALSTGAVDGQENPVAVFTAAKLPTLGQKHLTLWGYVADPLIFVVNKEVWNSWSKEDQEAVRAAAVQAAAEEVAIARKGITAQDDSLLKELAGQGVAVVQLTPEQQKAFQAATRAVYDKWAKTIGPDLVKAAETSVAGRQ</sequence>
<accession>A0A4D8Q6Y8</accession>
<evidence type="ECO:0000313" key="4">
    <source>
        <dbReference type="EMBL" id="QCO03269.1"/>
    </source>
</evidence>
<dbReference type="AlphaFoldDB" id="A0A4D8Q6Y8"/>
<reference evidence="4 5" key="1">
    <citation type="submission" date="2018-09" db="EMBL/GenBank/DDBJ databases">
        <title>Whole genome based analysis of evolution and adaptive divergence in Indian and Brazilian strains of Azospirillum brasilense.</title>
        <authorList>
            <person name="Singh C."/>
            <person name="Tripathi A.K."/>
        </authorList>
    </citation>
    <scope>NUCLEOTIDE SEQUENCE [LARGE SCALE GENOMIC DNA]</scope>
    <source>
        <strain evidence="4 5">MTCC4036</strain>
    </source>
</reference>
<evidence type="ECO:0000313" key="5">
    <source>
        <dbReference type="Proteomes" id="UP000298596"/>
    </source>
</evidence>
<dbReference type="NCBIfam" id="TIGR00787">
    <property type="entry name" value="dctP"/>
    <property type="match status" value="1"/>
</dbReference>
<dbReference type="PANTHER" id="PTHR33376">
    <property type="match status" value="1"/>
</dbReference>
<dbReference type="Pfam" id="PF03480">
    <property type="entry name" value="DctP"/>
    <property type="match status" value="1"/>
</dbReference>
<dbReference type="InterPro" id="IPR018389">
    <property type="entry name" value="DctP_fam"/>
</dbReference>
<comment type="similarity">
    <text evidence="1">Belongs to the bacterial solute-binding protein 7 family.</text>
</comment>
<dbReference type="InterPro" id="IPR038404">
    <property type="entry name" value="TRAP_DctP_sf"/>
</dbReference>
<evidence type="ECO:0000256" key="3">
    <source>
        <dbReference type="ARBA" id="ARBA00022729"/>
    </source>
</evidence>
<organism evidence="4 5">
    <name type="scientific">Azospirillum brasilense</name>
    <dbReference type="NCBI Taxonomy" id="192"/>
    <lineage>
        <taxon>Bacteria</taxon>
        <taxon>Pseudomonadati</taxon>
        <taxon>Pseudomonadota</taxon>
        <taxon>Alphaproteobacteria</taxon>
        <taxon>Rhodospirillales</taxon>
        <taxon>Azospirillaceae</taxon>
        <taxon>Azospirillum</taxon>
    </lineage>
</organism>